<dbReference type="PANTHER" id="PTHR43524:SF1">
    <property type="entry name" value="RADICAL SAM SUPERFAMILY PROTEIN"/>
    <property type="match status" value="1"/>
</dbReference>
<dbReference type="GO" id="GO:0046872">
    <property type="term" value="F:metal ion binding"/>
    <property type="evidence" value="ECO:0007669"/>
    <property type="project" value="UniProtKB-KW"/>
</dbReference>
<keyword evidence="3" id="KW-0408">Iron</keyword>
<feature type="domain" description="Radical SAM core" evidence="5">
    <location>
        <begin position="108"/>
        <end position="324"/>
    </location>
</feature>
<dbReference type="CDD" id="cd01335">
    <property type="entry name" value="Radical_SAM"/>
    <property type="match status" value="1"/>
</dbReference>
<keyword evidence="4" id="KW-0411">Iron-sulfur</keyword>
<keyword evidence="9" id="KW-1185">Reference proteome</keyword>
<dbReference type="PROSITE" id="PS51918">
    <property type="entry name" value="RADICAL_SAM"/>
    <property type="match status" value="1"/>
</dbReference>
<evidence type="ECO:0000313" key="6">
    <source>
        <dbReference type="EMBL" id="MST60870.1"/>
    </source>
</evidence>
<dbReference type="GO" id="GO:0051536">
    <property type="term" value="F:iron-sulfur cluster binding"/>
    <property type="evidence" value="ECO:0007669"/>
    <property type="project" value="UniProtKB-KW"/>
</dbReference>
<gene>
    <name evidence="6" type="ORF">FYJ69_08120</name>
    <name evidence="7" type="ORF">SAMN04487824_1045</name>
    <name evidence="8" type="ORF">SAMN04489857_1848</name>
</gene>
<dbReference type="Proteomes" id="UP000199480">
    <property type="component" value="Chromosome I"/>
</dbReference>
<dbReference type="SUPFAM" id="SSF102114">
    <property type="entry name" value="Radical SAM enzymes"/>
    <property type="match status" value="1"/>
</dbReference>
<dbReference type="AlphaFoldDB" id="A0A1H1NI10"/>
<evidence type="ECO:0000313" key="7">
    <source>
        <dbReference type="EMBL" id="SDC14275.1"/>
    </source>
</evidence>
<dbReference type="STRING" id="604330.SAMN04489857_1848"/>
<reference evidence="8" key="1">
    <citation type="submission" date="2016-10" db="EMBL/GenBank/DDBJ databases">
        <authorList>
            <person name="de Groot N.N."/>
        </authorList>
    </citation>
    <scope>NUCLEOTIDE SEQUENCE [LARGE SCALE GENOMIC DNA]</scope>
    <source>
        <strain evidence="7">DSM 22619</strain>
        <strain evidence="8">DSM 22620</strain>
    </source>
</reference>
<sequence length="491" mass="55358">MQSKIAHAAERKAFSVVLDKIIASASGEDREKNIDHLIDMAEKLLKDTSPGAIRGLRKGLRPGSKWEKFLFSVIDETDPHVLKTAILNGGYEAAFRGLRNTTANADKYQCNVPWIILFDPTSACNKHCVGCWAADYGNRLNLTYDEMDSLVSQAEDLGTHLFMLTGGEPLVRKEDVLKLAEKHNTSLFNIFTNASLVDDAFCERVQKLGNIVFSVSLESYEPSVNDGRRGDGSFQEVMDAFDRMHKYGLLYGTSTCYTRANTERVSSDEFFKLLIEKGCRYAWYFHYMPVGEGANADLMPTVEQREYMFNRIRWVRSVGDEGYPIFAMDFQNDGEFVGGCIAGGRVYCHVNARGDVEPCVFIHYSNANFKESGNWLECLHQPIFQAYRAHYPWNDNLLEPCPMLENSGLLTQIVDEADAKCTEYVTPESAADVCARTKPYAEAWAPKAEELWLNMYPDGKKHYEDAMSQEKISVKAKVIAEEDAQNEAVVD</sequence>
<evidence type="ECO:0000256" key="1">
    <source>
        <dbReference type="ARBA" id="ARBA00022691"/>
    </source>
</evidence>
<keyword evidence="1" id="KW-0949">S-adenosyl-L-methionine</keyword>
<evidence type="ECO:0000313" key="11">
    <source>
        <dbReference type="Proteomes" id="UP000434342"/>
    </source>
</evidence>
<dbReference type="GO" id="GO:0003824">
    <property type="term" value="F:catalytic activity"/>
    <property type="evidence" value="ECO:0007669"/>
    <property type="project" value="InterPro"/>
</dbReference>
<organism evidence="8 10">
    <name type="scientific">Parafannyhessea umbonata</name>
    <dbReference type="NCBI Taxonomy" id="604330"/>
    <lineage>
        <taxon>Bacteria</taxon>
        <taxon>Bacillati</taxon>
        <taxon>Actinomycetota</taxon>
        <taxon>Coriobacteriia</taxon>
        <taxon>Coriobacteriales</taxon>
        <taxon>Atopobiaceae</taxon>
        <taxon>Parafannyhessea</taxon>
    </lineage>
</organism>
<reference evidence="6 11" key="3">
    <citation type="submission" date="2019-08" db="EMBL/GenBank/DDBJ databases">
        <title>In-depth cultivation of the pig gut microbiome towards novel bacterial diversity and tailored functional studies.</title>
        <authorList>
            <person name="Wylensek D."/>
            <person name="Hitch T.C.A."/>
            <person name="Clavel T."/>
        </authorList>
    </citation>
    <scope>NUCLEOTIDE SEQUENCE [LARGE SCALE GENOMIC DNA]</scope>
    <source>
        <strain evidence="6 11">WB01_CNA04</strain>
    </source>
</reference>
<name>A0A1H1NI10_9ACTN</name>
<dbReference type="CDD" id="cd21128">
    <property type="entry name" value="SPASM_rSAM"/>
    <property type="match status" value="1"/>
</dbReference>
<dbReference type="Proteomes" id="UP000198528">
    <property type="component" value="Unassembled WGS sequence"/>
</dbReference>
<dbReference type="InterPro" id="IPR007197">
    <property type="entry name" value="rSAM"/>
</dbReference>
<evidence type="ECO:0000259" key="5">
    <source>
        <dbReference type="PROSITE" id="PS51918"/>
    </source>
</evidence>
<keyword evidence="2" id="KW-0479">Metal-binding</keyword>
<dbReference type="InterPro" id="IPR013785">
    <property type="entry name" value="Aldolase_TIM"/>
</dbReference>
<dbReference type="InterPro" id="IPR058240">
    <property type="entry name" value="rSAM_sf"/>
</dbReference>
<reference evidence="9 10" key="2">
    <citation type="submission" date="2016-10" db="EMBL/GenBank/DDBJ databases">
        <authorList>
            <person name="Varghese N."/>
            <person name="Submissions S."/>
        </authorList>
    </citation>
    <scope>NUCLEOTIDE SEQUENCE [LARGE SCALE GENOMIC DNA]</scope>
    <source>
        <strain evidence="9">DSM 22619</strain>
        <strain evidence="10">DSM 22620</strain>
    </source>
</reference>
<dbReference type="RefSeq" id="WP_090845357.1">
    <property type="nucleotide sequence ID" value="NZ_FMZL01000004.1"/>
</dbReference>
<accession>A0A1H1NI10</accession>
<dbReference type="EMBL" id="FMZL01000004">
    <property type="protein sequence ID" value="SDC14275.1"/>
    <property type="molecule type" value="Genomic_DNA"/>
</dbReference>
<evidence type="ECO:0000256" key="4">
    <source>
        <dbReference type="ARBA" id="ARBA00023014"/>
    </source>
</evidence>
<dbReference type="Pfam" id="PF04055">
    <property type="entry name" value="Radical_SAM"/>
    <property type="match status" value="1"/>
</dbReference>
<proteinExistence type="predicted"/>
<protein>
    <submittedName>
        <fullName evidence="6">Radical SAM protein</fullName>
    </submittedName>
    <submittedName>
        <fullName evidence="8">Radical SAM superfamily enzyme, MoaA/NifB/PqqE/SkfB family</fullName>
    </submittedName>
</protein>
<dbReference type="Proteomes" id="UP000434342">
    <property type="component" value="Unassembled WGS sequence"/>
</dbReference>
<dbReference type="Gene3D" id="3.20.20.70">
    <property type="entry name" value="Aldolase class I"/>
    <property type="match status" value="1"/>
</dbReference>
<evidence type="ECO:0000256" key="2">
    <source>
        <dbReference type="ARBA" id="ARBA00022723"/>
    </source>
</evidence>
<evidence type="ECO:0000256" key="3">
    <source>
        <dbReference type="ARBA" id="ARBA00023004"/>
    </source>
</evidence>
<dbReference type="OrthoDB" id="9782387at2"/>
<evidence type="ECO:0000313" key="10">
    <source>
        <dbReference type="Proteomes" id="UP000199480"/>
    </source>
</evidence>
<evidence type="ECO:0000313" key="9">
    <source>
        <dbReference type="Proteomes" id="UP000198528"/>
    </source>
</evidence>
<dbReference type="SFLD" id="SFLDG01067">
    <property type="entry name" value="SPASM/twitch_domain_containing"/>
    <property type="match status" value="1"/>
</dbReference>
<dbReference type="GeneID" id="78501178"/>
<dbReference type="SFLD" id="SFLDS00029">
    <property type="entry name" value="Radical_SAM"/>
    <property type="match status" value="1"/>
</dbReference>
<dbReference type="PANTHER" id="PTHR43524">
    <property type="entry name" value="RADICAL SAM SUPERFAMILY PROTEIN"/>
    <property type="match status" value="1"/>
</dbReference>
<dbReference type="EMBL" id="LT629759">
    <property type="protein sequence ID" value="SDR98636.1"/>
    <property type="molecule type" value="Genomic_DNA"/>
</dbReference>
<evidence type="ECO:0000313" key="8">
    <source>
        <dbReference type="EMBL" id="SDR98636.1"/>
    </source>
</evidence>
<dbReference type="EMBL" id="VUND01000002">
    <property type="protein sequence ID" value="MST60870.1"/>
    <property type="molecule type" value="Genomic_DNA"/>
</dbReference>